<name>A0A9X2G7V6_9MICO</name>
<sequence>MHPPDTTPLTDRLDGRRALVTGASKGTGAAIMARLRAAGATVLAVARTAPDAHPAPESFVAADLTTTDGVARVVEHVERHLGGLDVLVHSLGGSSSPSGGFATLTEQDWTDELTINLLAAVRLDRALLPGMVAAGRGAVVHVSSIQRRMPLYEATLGYAAAKAALTTYSKGLATEVGPRGVRVNVVSPGFIRTESAEGLVDRLSAGQGISRAAALDQIMGSLGGIPLGRPAEPAEVAELVAFLVSERSSAITGAEHTIDGGTVRTL</sequence>
<proteinExistence type="inferred from homology"/>
<comment type="caution">
    <text evidence="3">The sequence shown here is derived from an EMBL/GenBank/DDBJ whole genome shotgun (WGS) entry which is preliminary data.</text>
</comment>
<dbReference type="NCBIfam" id="NF005095">
    <property type="entry name" value="PRK06523.1"/>
    <property type="match status" value="1"/>
</dbReference>
<evidence type="ECO:0000256" key="2">
    <source>
        <dbReference type="ARBA" id="ARBA00023002"/>
    </source>
</evidence>
<dbReference type="Pfam" id="PF13561">
    <property type="entry name" value="adh_short_C2"/>
    <property type="match status" value="1"/>
</dbReference>
<dbReference type="InterPro" id="IPR002347">
    <property type="entry name" value="SDR_fam"/>
</dbReference>
<dbReference type="PROSITE" id="PS00061">
    <property type="entry name" value="ADH_SHORT"/>
    <property type="match status" value="1"/>
</dbReference>
<dbReference type="InterPro" id="IPR020904">
    <property type="entry name" value="Sc_DH/Rdtase_CS"/>
</dbReference>
<evidence type="ECO:0000313" key="4">
    <source>
        <dbReference type="Proteomes" id="UP001139493"/>
    </source>
</evidence>
<comment type="similarity">
    <text evidence="1">Belongs to the short-chain dehydrogenases/reductases (SDR) family.</text>
</comment>
<dbReference type="PANTHER" id="PTHR42760:SF133">
    <property type="entry name" value="3-OXOACYL-[ACYL-CARRIER-PROTEIN] REDUCTASE"/>
    <property type="match status" value="1"/>
</dbReference>
<dbReference type="Proteomes" id="UP001139493">
    <property type="component" value="Unassembled WGS sequence"/>
</dbReference>
<dbReference type="AlphaFoldDB" id="A0A9X2G7V6"/>
<dbReference type="SUPFAM" id="SSF51735">
    <property type="entry name" value="NAD(P)-binding Rossmann-fold domains"/>
    <property type="match status" value="1"/>
</dbReference>
<dbReference type="Gene3D" id="3.40.50.720">
    <property type="entry name" value="NAD(P)-binding Rossmann-like Domain"/>
    <property type="match status" value="1"/>
</dbReference>
<accession>A0A9X2G7V6</accession>
<dbReference type="PRINTS" id="PR00081">
    <property type="entry name" value="GDHRDH"/>
</dbReference>
<dbReference type="FunFam" id="3.40.50.720:FF:000084">
    <property type="entry name" value="Short-chain dehydrogenase reductase"/>
    <property type="match status" value="1"/>
</dbReference>
<dbReference type="RefSeq" id="WP_253839569.1">
    <property type="nucleotide sequence ID" value="NZ_JAMTCS010000016.1"/>
</dbReference>
<dbReference type="PANTHER" id="PTHR42760">
    <property type="entry name" value="SHORT-CHAIN DEHYDROGENASES/REDUCTASES FAMILY MEMBER"/>
    <property type="match status" value="1"/>
</dbReference>
<evidence type="ECO:0000313" key="3">
    <source>
        <dbReference type="EMBL" id="MCP2267193.1"/>
    </source>
</evidence>
<organism evidence="3 4">
    <name type="scientific">Promicromonospora thailandica</name>
    <dbReference type="NCBI Taxonomy" id="765201"/>
    <lineage>
        <taxon>Bacteria</taxon>
        <taxon>Bacillati</taxon>
        <taxon>Actinomycetota</taxon>
        <taxon>Actinomycetes</taxon>
        <taxon>Micrococcales</taxon>
        <taxon>Promicromonosporaceae</taxon>
        <taxon>Promicromonospora</taxon>
    </lineage>
</organism>
<gene>
    <name evidence="3" type="ORF">APR03_004565</name>
</gene>
<keyword evidence="2" id="KW-0560">Oxidoreductase</keyword>
<protein>
    <submittedName>
        <fullName evidence="3">NAD(P)-dependent dehydrogenase, short-chain alcohol dehydrogenase family</fullName>
    </submittedName>
</protein>
<keyword evidence="4" id="KW-1185">Reference proteome</keyword>
<dbReference type="EMBL" id="JAMTCS010000016">
    <property type="protein sequence ID" value="MCP2267193.1"/>
    <property type="molecule type" value="Genomic_DNA"/>
</dbReference>
<evidence type="ECO:0000256" key="1">
    <source>
        <dbReference type="ARBA" id="ARBA00006484"/>
    </source>
</evidence>
<reference evidence="3" key="1">
    <citation type="submission" date="2022-06" db="EMBL/GenBank/DDBJ databases">
        <title>Genomic Encyclopedia of Archaeal and Bacterial Type Strains, Phase II (KMG-II): from individual species to whole genera.</title>
        <authorList>
            <person name="Goeker M."/>
        </authorList>
    </citation>
    <scope>NUCLEOTIDE SEQUENCE</scope>
    <source>
        <strain evidence="3">DSM 26652</strain>
    </source>
</reference>
<dbReference type="PRINTS" id="PR00080">
    <property type="entry name" value="SDRFAMILY"/>
</dbReference>
<dbReference type="GO" id="GO:0016616">
    <property type="term" value="F:oxidoreductase activity, acting on the CH-OH group of donors, NAD or NADP as acceptor"/>
    <property type="evidence" value="ECO:0007669"/>
    <property type="project" value="TreeGrafter"/>
</dbReference>
<dbReference type="InterPro" id="IPR036291">
    <property type="entry name" value="NAD(P)-bd_dom_sf"/>
</dbReference>